<feature type="binding site" evidence="14">
    <location>
        <position position="161"/>
    </location>
    <ligand>
        <name>Zn(2+)</name>
        <dbReference type="ChEBI" id="CHEBI:29105"/>
    </ligand>
</feature>
<keyword evidence="6 11" id="KW-0547">Nucleotide-binding</keyword>
<dbReference type="PANTHER" id="PTHR10953:SF5">
    <property type="entry name" value="SUMO-ACTIVATING ENZYME SUBUNIT 2"/>
    <property type="match status" value="1"/>
</dbReference>
<dbReference type="InterPro" id="IPR000594">
    <property type="entry name" value="ThiF_NAD_FAD-bd"/>
</dbReference>
<evidence type="ECO:0000256" key="16">
    <source>
        <dbReference type="SAM" id="MobiDB-lite"/>
    </source>
</evidence>
<dbReference type="InterPro" id="IPR028077">
    <property type="entry name" value="UAE_UbL_dom"/>
</dbReference>
<evidence type="ECO:0000259" key="19">
    <source>
        <dbReference type="Pfam" id="PF14732"/>
    </source>
</evidence>
<keyword evidence="8 11" id="KW-0862">Zinc</keyword>
<dbReference type="GO" id="GO:0046872">
    <property type="term" value="F:metal ion binding"/>
    <property type="evidence" value="ECO:0007669"/>
    <property type="project" value="UniProtKB-KW"/>
</dbReference>
<evidence type="ECO:0000313" key="21">
    <source>
        <dbReference type="Proteomes" id="UP000326565"/>
    </source>
</evidence>
<dbReference type="GO" id="GO:0016740">
    <property type="term" value="F:transferase activity"/>
    <property type="evidence" value="ECO:0007669"/>
    <property type="project" value="UniProtKB-KW"/>
</dbReference>
<evidence type="ECO:0000256" key="1">
    <source>
        <dbReference type="ARBA" id="ARBA00004123"/>
    </source>
</evidence>
<feature type="binding site" evidence="13">
    <location>
        <begin position="59"/>
        <end position="62"/>
    </location>
    <ligand>
        <name>ATP</name>
        <dbReference type="ChEBI" id="CHEBI:30616"/>
    </ligand>
</feature>
<dbReference type="PROSITE" id="PS00865">
    <property type="entry name" value="UBIQUITIN_ACTIVAT_2"/>
    <property type="match status" value="1"/>
</dbReference>
<dbReference type="CDD" id="cd01489">
    <property type="entry name" value="Uba2_SUMO"/>
    <property type="match status" value="1"/>
</dbReference>
<keyword evidence="4" id="KW-0808">Transferase</keyword>
<dbReference type="SUPFAM" id="SSF69572">
    <property type="entry name" value="Activating enzymes of the ubiquitin-like proteins"/>
    <property type="match status" value="1"/>
</dbReference>
<sequence>MPRDTYSKRSLGTLARRLKESRVLLVGAGGIGCELLKNLLLSGFGEVHIIDLDTIDLSNLNRQFLFRFEHIKKSKALVAKEVAHKFQPSAKLEAYHANIKDSRFNVDWFANFDVVFNALDNLEARRHVNRMCLAADVPLIESGTTGFNGQVQVIKKGQTECYDCNSKEVPKSFPVCTIRSTPSQPIHCIVWAKSYLFPELFGISEDETPDFDNTEDSSNAEEIANLRKEAQALKEIRGSMGSPEFAQKVFGKVFKEDIDRLRGMEDMWKTRKAPEPLNFEKLQEESSSIESTVSCDDQKVWSLPEDFVVFKDSLDRLSKRLKTLLDTTKSDLKPILVFDKDDVDTLDFVTACANLRATIFGIDPKSKFDTKQMAGNIIPAIATTNAMTAGLCVLQALKVLKDDYAHAKMVFLERSGARALNSDSLKPPNPNCPVCSVAQGRVKIDPERATINDLVQDILRLQLGYGEELSLSNELGTIYDPDLEDNLPKKLSELGVINESLITVIDEEDNQPRVNLELVILTEKPEASTEDQKPITLEKVPQIPRKPRAPTPAVDEQVNGTSVPNSRKRDAEEAGLSNGEDRAKRIASVSVANGDGSNPIVLDDMQGGAILIDD</sequence>
<dbReference type="InterPro" id="IPR019572">
    <property type="entry name" value="UBA_E1_SCCH"/>
</dbReference>
<dbReference type="Gene3D" id="3.50.50.80">
    <property type="entry name" value="Ubiquitin-activating enzyme E1, inactive adenylation domain, subdomain 1"/>
    <property type="match status" value="1"/>
</dbReference>
<evidence type="ECO:0000256" key="9">
    <source>
        <dbReference type="ARBA" id="ARBA00022840"/>
    </source>
</evidence>
<feature type="region of interest" description="Disordered" evidence="16">
    <location>
        <begin position="525"/>
        <end position="599"/>
    </location>
</feature>
<evidence type="ECO:0000256" key="14">
    <source>
        <dbReference type="PIRSR" id="PIRSR039133-3"/>
    </source>
</evidence>
<reference evidence="20 21" key="1">
    <citation type="submission" date="2019-04" db="EMBL/GenBank/DDBJ databases">
        <title>Friends and foes A comparative genomics study of 23 Aspergillus species from section Flavi.</title>
        <authorList>
            <consortium name="DOE Joint Genome Institute"/>
            <person name="Kjaerbolling I."/>
            <person name="Vesth T."/>
            <person name="Frisvad J.C."/>
            <person name="Nybo J.L."/>
            <person name="Theobald S."/>
            <person name="Kildgaard S."/>
            <person name="Isbrandt T."/>
            <person name="Kuo A."/>
            <person name="Sato A."/>
            <person name="Lyhne E.K."/>
            <person name="Kogle M.E."/>
            <person name="Wiebenga A."/>
            <person name="Kun R.S."/>
            <person name="Lubbers R.J."/>
            <person name="Makela M.R."/>
            <person name="Barry K."/>
            <person name="Chovatia M."/>
            <person name="Clum A."/>
            <person name="Daum C."/>
            <person name="Haridas S."/>
            <person name="He G."/>
            <person name="LaButti K."/>
            <person name="Lipzen A."/>
            <person name="Mondo S."/>
            <person name="Riley R."/>
            <person name="Salamov A."/>
            <person name="Simmons B.A."/>
            <person name="Magnuson J.K."/>
            <person name="Henrissat B."/>
            <person name="Mortensen U.H."/>
            <person name="Larsen T.O."/>
            <person name="Devries R.P."/>
            <person name="Grigoriev I.V."/>
            <person name="Machida M."/>
            <person name="Baker S.E."/>
            <person name="Andersen M.R."/>
        </authorList>
    </citation>
    <scope>NUCLEOTIDE SEQUENCE [LARGE SCALE GENOMIC DNA]</scope>
    <source>
        <strain evidence="20 21">CBS 151.66</strain>
    </source>
</reference>
<feature type="binding site" evidence="14">
    <location>
        <position position="435"/>
    </location>
    <ligand>
        <name>Zn(2+)</name>
        <dbReference type="ChEBI" id="CHEBI:29105"/>
    </ligand>
</feature>
<keyword evidence="9 11" id="KW-0067">ATP-binding</keyword>
<dbReference type="FunFam" id="3.10.290.20:FF:000005">
    <property type="entry name" value="Ubiquitin-activating enzyme E1-like"/>
    <property type="match status" value="1"/>
</dbReference>
<dbReference type="Proteomes" id="UP000326565">
    <property type="component" value="Unassembled WGS sequence"/>
</dbReference>
<dbReference type="FunFam" id="1.10.10.520:FF:000003">
    <property type="entry name" value="Ubiquitin-activating enzyme E1-like"/>
    <property type="match status" value="1"/>
</dbReference>
<dbReference type="GO" id="GO:0005737">
    <property type="term" value="C:cytoplasm"/>
    <property type="evidence" value="ECO:0007669"/>
    <property type="project" value="TreeGrafter"/>
</dbReference>
<keyword evidence="7 11" id="KW-0833">Ubl conjugation pathway</keyword>
<keyword evidence="10" id="KW-0539">Nucleus</keyword>
<dbReference type="Gene3D" id="1.10.10.520">
    <property type="entry name" value="Ubiquitin activating enzymes (Uba3). Chain: B, domain 2"/>
    <property type="match status" value="1"/>
</dbReference>
<dbReference type="Pfam" id="PF00899">
    <property type="entry name" value="ThiF"/>
    <property type="match status" value="1"/>
</dbReference>
<dbReference type="PANTHER" id="PTHR10953">
    <property type="entry name" value="UBIQUITIN-ACTIVATING ENZYME E1"/>
    <property type="match status" value="1"/>
</dbReference>
<feature type="domain" description="THIF-type NAD/FAD binding fold" evidence="17">
    <location>
        <begin position="16"/>
        <end position="434"/>
    </location>
</feature>
<comment type="pathway">
    <text evidence="2 11">Protein modification; protein sumoylation.</text>
</comment>
<dbReference type="GO" id="GO:0031510">
    <property type="term" value="C:SUMO activating enzyme complex"/>
    <property type="evidence" value="ECO:0007669"/>
    <property type="project" value="UniProtKB-UniRule"/>
</dbReference>
<dbReference type="Pfam" id="PF14732">
    <property type="entry name" value="UAE_UbL"/>
    <property type="match status" value="1"/>
</dbReference>
<dbReference type="Pfam" id="PF10585">
    <property type="entry name" value="UBA_E1_SCCH"/>
    <property type="match status" value="1"/>
</dbReference>
<comment type="subcellular location">
    <subcellularLocation>
        <location evidence="1">Nucleus</location>
    </subcellularLocation>
</comment>
<feature type="binding site" evidence="14">
    <location>
        <position position="164"/>
    </location>
    <ligand>
        <name>Zn(2+)</name>
        <dbReference type="ChEBI" id="CHEBI:29105"/>
    </ligand>
</feature>
<dbReference type="PROSITE" id="PS51257">
    <property type="entry name" value="PROKAR_LIPOPROTEIN"/>
    <property type="match status" value="1"/>
</dbReference>
<dbReference type="InterPro" id="IPR030661">
    <property type="entry name" value="Uba2"/>
</dbReference>
<dbReference type="GO" id="GO:0016925">
    <property type="term" value="P:protein sumoylation"/>
    <property type="evidence" value="ECO:0007669"/>
    <property type="project" value="UniProtKB-UniRule"/>
</dbReference>
<dbReference type="PIRSF" id="PIRSF039133">
    <property type="entry name" value="SUMO_E1B"/>
    <property type="match status" value="1"/>
</dbReference>
<evidence type="ECO:0000256" key="5">
    <source>
        <dbReference type="ARBA" id="ARBA00022723"/>
    </source>
</evidence>
<keyword evidence="21" id="KW-1185">Reference proteome</keyword>
<comment type="subunit">
    <text evidence="11">Heterodimer.</text>
</comment>
<dbReference type="InterPro" id="IPR042449">
    <property type="entry name" value="Ub-E1_IAD_1"/>
</dbReference>
<evidence type="ECO:0000256" key="15">
    <source>
        <dbReference type="PROSITE-ProRule" id="PRU10132"/>
    </source>
</evidence>
<feature type="domain" description="Ubiquitin-activating enzyme SCCH" evidence="18">
    <location>
        <begin position="311"/>
        <end position="371"/>
    </location>
</feature>
<evidence type="ECO:0000256" key="3">
    <source>
        <dbReference type="ARBA" id="ARBA00005673"/>
    </source>
</evidence>
<dbReference type="InterPro" id="IPR045886">
    <property type="entry name" value="ThiF/MoeB/HesA"/>
</dbReference>
<dbReference type="GO" id="GO:0005524">
    <property type="term" value="F:ATP binding"/>
    <property type="evidence" value="ECO:0007669"/>
    <property type="project" value="UniProtKB-UniRule"/>
</dbReference>
<evidence type="ECO:0000313" key="20">
    <source>
        <dbReference type="EMBL" id="KAB8079342.1"/>
    </source>
</evidence>
<dbReference type="EMBL" id="ML732151">
    <property type="protein sequence ID" value="KAB8079342.1"/>
    <property type="molecule type" value="Genomic_DNA"/>
</dbReference>
<organism evidence="20 21">
    <name type="scientific">Aspergillus leporis</name>
    <dbReference type="NCBI Taxonomy" id="41062"/>
    <lineage>
        <taxon>Eukaryota</taxon>
        <taxon>Fungi</taxon>
        <taxon>Dikarya</taxon>
        <taxon>Ascomycota</taxon>
        <taxon>Pezizomycotina</taxon>
        <taxon>Eurotiomycetes</taxon>
        <taxon>Eurotiomycetidae</taxon>
        <taxon>Eurotiales</taxon>
        <taxon>Aspergillaceae</taxon>
        <taxon>Aspergillus</taxon>
        <taxon>Aspergillus subgen. Circumdati</taxon>
    </lineage>
</organism>
<dbReference type="InterPro" id="IPR035985">
    <property type="entry name" value="Ubiquitin-activating_enz"/>
</dbReference>
<comment type="similarity">
    <text evidence="3 11">Belongs to the ubiquitin-activating E1 family.</text>
</comment>
<evidence type="ECO:0000256" key="8">
    <source>
        <dbReference type="ARBA" id="ARBA00022833"/>
    </source>
</evidence>
<gene>
    <name evidence="20" type="ORF">BDV29DRAFT_164832</name>
</gene>
<evidence type="ECO:0000256" key="2">
    <source>
        <dbReference type="ARBA" id="ARBA00004718"/>
    </source>
</evidence>
<evidence type="ECO:0000259" key="17">
    <source>
        <dbReference type="Pfam" id="PF00899"/>
    </source>
</evidence>
<dbReference type="InterPro" id="IPR033127">
    <property type="entry name" value="UBQ-activ_enz_E1_Cys_AS"/>
</dbReference>
<feature type="active site" description="Glycyl thioester intermediate" evidence="12 15">
    <location>
        <position position="176"/>
    </location>
</feature>
<feature type="binding site" evidence="14">
    <location>
        <position position="432"/>
    </location>
    <ligand>
        <name>Zn(2+)</name>
        <dbReference type="ChEBI" id="CHEBI:29105"/>
    </ligand>
</feature>
<evidence type="ECO:0000256" key="4">
    <source>
        <dbReference type="ARBA" id="ARBA00022679"/>
    </source>
</evidence>
<dbReference type="AlphaFoldDB" id="A0A5N5XIR4"/>
<evidence type="ECO:0000256" key="6">
    <source>
        <dbReference type="ARBA" id="ARBA00022741"/>
    </source>
</evidence>
<feature type="binding site" evidence="13">
    <location>
        <position position="75"/>
    </location>
    <ligand>
        <name>ATP</name>
        <dbReference type="ChEBI" id="CHEBI:30616"/>
    </ligand>
</feature>
<feature type="binding site" evidence="13">
    <location>
        <begin position="120"/>
        <end position="125"/>
    </location>
    <ligand>
        <name>ATP</name>
        <dbReference type="ChEBI" id="CHEBI:30616"/>
    </ligand>
</feature>
<dbReference type="OrthoDB" id="10255449at2759"/>
<keyword evidence="5 11" id="KW-0479">Metal-binding</keyword>
<evidence type="ECO:0000256" key="7">
    <source>
        <dbReference type="ARBA" id="ARBA00022786"/>
    </source>
</evidence>
<feature type="binding site" evidence="13">
    <location>
        <begin position="27"/>
        <end position="32"/>
    </location>
    <ligand>
        <name>ATP</name>
        <dbReference type="ChEBI" id="CHEBI:30616"/>
    </ligand>
</feature>
<dbReference type="InterPro" id="IPR023318">
    <property type="entry name" value="Ub_act_enz_dom_a_sf"/>
</dbReference>
<evidence type="ECO:0000256" key="13">
    <source>
        <dbReference type="PIRSR" id="PIRSR039133-2"/>
    </source>
</evidence>
<evidence type="ECO:0000256" key="11">
    <source>
        <dbReference type="PIRNR" id="PIRNR039133"/>
    </source>
</evidence>
<dbReference type="FunFam" id="3.40.50.720:FF:000618">
    <property type="entry name" value="SUMO-activating enzyme subunit 2"/>
    <property type="match status" value="1"/>
</dbReference>
<evidence type="ECO:0000256" key="10">
    <source>
        <dbReference type="ARBA" id="ARBA00023242"/>
    </source>
</evidence>
<dbReference type="UniPathway" id="UPA00886"/>
<dbReference type="Gene3D" id="3.10.290.20">
    <property type="entry name" value="Ubiquitin-like 2 activating enzyme e1b. Chain: B, domain 3"/>
    <property type="match status" value="1"/>
</dbReference>
<protein>
    <recommendedName>
        <fullName evidence="11">Ubiquitin-activating enzyme E1-like</fullName>
    </recommendedName>
</protein>
<proteinExistence type="inferred from homology"/>
<accession>A0A5N5XIR4</accession>
<feature type="binding site" evidence="13">
    <location>
        <position position="51"/>
    </location>
    <ligand>
        <name>ATP</name>
        <dbReference type="ChEBI" id="CHEBI:30616"/>
    </ligand>
</feature>
<evidence type="ECO:0000259" key="18">
    <source>
        <dbReference type="Pfam" id="PF10585"/>
    </source>
</evidence>
<dbReference type="FunFam" id="3.50.50.80:FF:000002">
    <property type="entry name" value="SUMO-activating enzyme subunit 2"/>
    <property type="match status" value="1"/>
</dbReference>
<name>A0A5N5XIR4_9EURO</name>
<evidence type="ECO:0000256" key="12">
    <source>
        <dbReference type="PIRSR" id="PIRSR039133-1"/>
    </source>
</evidence>
<feature type="domain" description="Ubiquitin/SUMO-activating enzyme ubiquitin-like" evidence="19">
    <location>
        <begin position="442"/>
        <end position="521"/>
    </location>
</feature>
<dbReference type="GO" id="GO:0019948">
    <property type="term" value="F:SUMO activating enzyme activity"/>
    <property type="evidence" value="ECO:0007669"/>
    <property type="project" value="UniProtKB-UniRule"/>
</dbReference>